<evidence type="ECO:0000256" key="1">
    <source>
        <dbReference type="ARBA" id="ARBA00012104"/>
    </source>
</evidence>
<comment type="caution">
    <text evidence="7">The sequence shown here is derived from an EMBL/GenBank/DDBJ whole genome shotgun (WGS) entry which is preliminary data.</text>
</comment>
<dbReference type="EC" id="2.7.1.35" evidence="1"/>
<dbReference type="EMBL" id="SUMF01000006">
    <property type="protein sequence ID" value="TJZ74303.1"/>
    <property type="molecule type" value="Genomic_DNA"/>
</dbReference>
<dbReference type="GO" id="GO:0005829">
    <property type="term" value="C:cytosol"/>
    <property type="evidence" value="ECO:0007669"/>
    <property type="project" value="TreeGrafter"/>
</dbReference>
<dbReference type="NCBIfam" id="TIGR00687">
    <property type="entry name" value="pyridox_kin"/>
    <property type="match status" value="1"/>
</dbReference>
<keyword evidence="5" id="KW-0067">ATP-binding</keyword>
<dbReference type="InterPro" id="IPR004625">
    <property type="entry name" value="PyrdxlKinase"/>
</dbReference>
<evidence type="ECO:0000313" key="7">
    <source>
        <dbReference type="EMBL" id="TJZ74303.1"/>
    </source>
</evidence>
<dbReference type="InterPro" id="IPR013749">
    <property type="entry name" value="PM/HMP-P_kinase-1"/>
</dbReference>
<accession>A0A4U0Q020</accession>
<proteinExistence type="predicted"/>
<evidence type="ECO:0000256" key="4">
    <source>
        <dbReference type="ARBA" id="ARBA00022777"/>
    </source>
</evidence>
<dbReference type="CDD" id="cd01173">
    <property type="entry name" value="pyridoxal_pyridoxamine_kinase"/>
    <property type="match status" value="1"/>
</dbReference>
<dbReference type="OrthoDB" id="9800808at2"/>
<dbReference type="GO" id="GO:0008478">
    <property type="term" value="F:pyridoxal kinase activity"/>
    <property type="evidence" value="ECO:0007669"/>
    <property type="project" value="UniProtKB-EC"/>
</dbReference>
<dbReference type="PANTHER" id="PTHR10534:SF15">
    <property type="entry name" value="PYRIDOXINE_PYRIDOXAL_PYRIDOXAMINE KINASE"/>
    <property type="match status" value="1"/>
</dbReference>
<keyword evidence="3" id="KW-0547">Nucleotide-binding</keyword>
<dbReference type="GO" id="GO:0009443">
    <property type="term" value="P:pyridoxal 5'-phosphate salvage"/>
    <property type="evidence" value="ECO:0007669"/>
    <property type="project" value="InterPro"/>
</dbReference>
<dbReference type="InterPro" id="IPR029056">
    <property type="entry name" value="Ribokinase-like"/>
</dbReference>
<evidence type="ECO:0000313" key="8">
    <source>
        <dbReference type="Proteomes" id="UP000310016"/>
    </source>
</evidence>
<sequence length="277" mass="29524">MPLPIDVISVQSQVVYGSVGNNVAMPALQALGLLVAAVPTVAFGNTPHYPTVHGGALPIDWFEGYLSDLIDRDALRQTQAVLVGYLGGPAQAASLARWLGELQPTHPAMRVIVDPVIGDHDHGIYVDPAMIDAYRRHLLPLAHGLTPNGFELECLTGLPGNDAEAVVAAARSLLTGRTEWVVVTSAAPEAWAPGEMRVAVVERERVQWLRHPHIDIAPKGTGDLFSATLTGHLLCGAPVAEAAARACEQVVLALRRTYHAQCAELLLPPAIHAGRME</sequence>
<evidence type="ECO:0000256" key="2">
    <source>
        <dbReference type="ARBA" id="ARBA00022679"/>
    </source>
</evidence>
<dbReference type="Gene3D" id="3.40.1190.20">
    <property type="match status" value="1"/>
</dbReference>
<name>A0A4U0Q020_9NEIS</name>
<dbReference type="NCBIfam" id="NF006034">
    <property type="entry name" value="PRK08176.1"/>
    <property type="match status" value="1"/>
</dbReference>
<evidence type="ECO:0000259" key="6">
    <source>
        <dbReference type="Pfam" id="PF08543"/>
    </source>
</evidence>
<evidence type="ECO:0000256" key="3">
    <source>
        <dbReference type="ARBA" id="ARBA00022741"/>
    </source>
</evidence>
<dbReference type="SUPFAM" id="SSF53613">
    <property type="entry name" value="Ribokinase-like"/>
    <property type="match status" value="1"/>
</dbReference>
<organism evidence="7 8">
    <name type="scientific">Chitiniphilus eburneus</name>
    <dbReference type="NCBI Taxonomy" id="2571148"/>
    <lineage>
        <taxon>Bacteria</taxon>
        <taxon>Pseudomonadati</taxon>
        <taxon>Pseudomonadota</taxon>
        <taxon>Betaproteobacteria</taxon>
        <taxon>Neisseriales</taxon>
        <taxon>Chitinibacteraceae</taxon>
        <taxon>Chitiniphilus</taxon>
    </lineage>
</organism>
<dbReference type="PANTHER" id="PTHR10534">
    <property type="entry name" value="PYRIDOXAL KINASE"/>
    <property type="match status" value="1"/>
</dbReference>
<keyword evidence="8" id="KW-1185">Reference proteome</keyword>
<reference evidence="7 8" key="1">
    <citation type="submission" date="2019-04" db="EMBL/GenBank/DDBJ databases">
        <title>Chitiniphilus eburnea sp. nov., a novel chitinolytic bacterium isolated from aquaculture sludge.</title>
        <authorList>
            <person name="Sheng M."/>
        </authorList>
    </citation>
    <scope>NUCLEOTIDE SEQUENCE [LARGE SCALE GENOMIC DNA]</scope>
    <source>
        <strain evidence="7 8">HX-2-15</strain>
    </source>
</reference>
<feature type="domain" description="Pyridoxamine kinase/Phosphomethylpyrimidine kinase" evidence="6">
    <location>
        <begin position="79"/>
        <end position="259"/>
    </location>
</feature>
<keyword evidence="2 7" id="KW-0808">Transferase</keyword>
<evidence type="ECO:0000256" key="5">
    <source>
        <dbReference type="ARBA" id="ARBA00022840"/>
    </source>
</evidence>
<gene>
    <name evidence="7" type="primary">pdxK</name>
    <name evidence="7" type="synonym">thiJ</name>
    <name evidence="7" type="ORF">FAZ21_08155</name>
</gene>
<dbReference type="GO" id="GO:0005524">
    <property type="term" value="F:ATP binding"/>
    <property type="evidence" value="ECO:0007669"/>
    <property type="project" value="UniProtKB-KW"/>
</dbReference>
<protein>
    <recommendedName>
        <fullName evidence="1">pyridoxal kinase</fullName>
        <ecNumber evidence="1">2.7.1.35</ecNumber>
    </recommendedName>
</protein>
<dbReference type="AlphaFoldDB" id="A0A4U0Q020"/>
<dbReference type="GO" id="GO:0008902">
    <property type="term" value="F:hydroxymethylpyrimidine kinase activity"/>
    <property type="evidence" value="ECO:0007669"/>
    <property type="project" value="TreeGrafter"/>
</dbReference>
<dbReference type="Pfam" id="PF08543">
    <property type="entry name" value="Phos_pyr_kin"/>
    <property type="match status" value="1"/>
</dbReference>
<dbReference type="Proteomes" id="UP000310016">
    <property type="component" value="Unassembled WGS sequence"/>
</dbReference>
<keyword evidence="4 7" id="KW-0418">Kinase</keyword>